<keyword evidence="3" id="KW-0479">Metal-binding</keyword>
<keyword evidence="4" id="KW-0456">Lyase</keyword>
<gene>
    <name evidence="9" type="primary">hpaI1</name>
    <name evidence="9" type="ORF">GCM10007315_09450</name>
</gene>
<accession>A0A918WI04</accession>
<keyword evidence="10" id="KW-1185">Reference proteome</keyword>
<dbReference type="Gene3D" id="3.20.20.60">
    <property type="entry name" value="Phosphoenolpyruvate-binding domains"/>
    <property type="match status" value="1"/>
</dbReference>
<dbReference type="GO" id="GO:0016832">
    <property type="term" value="F:aldehyde-lyase activity"/>
    <property type="evidence" value="ECO:0007669"/>
    <property type="project" value="TreeGrafter"/>
</dbReference>
<dbReference type="InterPro" id="IPR015813">
    <property type="entry name" value="Pyrv/PenolPyrv_kinase-like_dom"/>
</dbReference>
<evidence type="ECO:0000313" key="10">
    <source>
        <dbReference type="Proteomes" id="UP000638981"/>
    </source>
</evidence>
<dbReference type="PANTHER" id="PTHR30502:SF0">
    <property type="entry name" value="PHOSPHOENOLPYRUVATE CARBOXYLASE FAMILY PROTEIN"/>
    <property type="match status" value="1"/>
</dbReference>
<evidence type="ECO:0000256" key="4">
    <source>
        <dbReference type="ARBA" id="ARBA00023239"/>
    </source>
</evidence>
<keyword evidence="5" id="KW-0670">Pyruvate</keyword>
<dbReference type="RefSeq" id="WP_189410467.1">
    <property type="nucleotide sequence ID" value="NZ_BMYJ01000002.1"/>
</dbReference>
<dbReference type="InterPro" id="IPR005000">
    <property type="entry name" value="Aldolase/citrate-lyase_domain"/>
</dbReference>
<comment type="similarity">
    <text evidence="2">Belongs to the HpcH/HpaI aldolase family.</text>
</comment>
<protein>
    <recommendedName>
        <fullName evidence="7">Hydroxypyruvate/pyruvate aldolase</fullName>
    </recommendedName>
</protein>
<evidence type="ECO:0000256" key="7">
    <source>
        <dbReference type="ARBA" id="ARBA00068169"/>
    </source>
</evidence>
<dbReference type="SUPFAM" id="SSF51621">
    <property type="entry name" value="Phosphoenolpyruvate/pyruvate domain"/>
    <property type="match status" value="1"/>
</dbReference>
<evidence type="ECO:0000256" key="5">
    <source>
        <dbReference type="ARBA" id="ARBA00023317"/>
    </source>
</evidence>
<evidence type="ECO:0000256" key="6">
    <source>
        <dbReference type="ARBA" id="ARBA00045074"/>
    </source>
</evidence>
<evidence type="ECO:0000313" key="9">
    <source>
        <dbReference type="EMBL" id="GHC49411.1"/>
    </source>
</evidence>
<dbReference type="GO" id="GO:0046872">
    <property type="term" value="F:metal ion binding"/>
    <property type="evidence" value="ECO:0007669"/>
    <property type="project" value="UniProtKB-KW"/>
</dbReference>
<reference evidence="9" key="2">
    <citation type="submission" date="2020-09" db="EMBL/GenBank/DDBJ databases">
        <authorList>
            <person name="Sun Q."/>
            <person name="Kim S."/>
        </authorList>
    </citation>
    <scope>NUCLEOTIDE SEQUENCE</scope>
    <source>
        <strain evidence="9">KCTC 23310</strain>
    </source>
</reference>
<feature type="domain" description="HpcH/HpaI aldolase/citrate lyase" evidence="8">
    <location>
        <begin position="18"/>
        <end position="241"/>
    </location>
</feature>
<comment type="catalytic activity">
    <reaction evidence="6">
        <text>D-glyceraldehyde + pyruvate = 2-dehydro-3-deoxy-L-galactonate</text>
        <dbReference type="Rhea" id="RHEA:80055"/>
        <dbReference type="ChEBI" id="CHEBI:15361"/>
        <dbReference type="ChEBI" id="CHEBI:17378"/>
        <dbReference type="ChEBI" id="CHEBI:75545"/>
    </reaction>
</comment>
<comment type="caution">
    <text evidence="9">The sequence shown here is derived from an EMBL/GenBank/DDBJ whole genome shotgun (WGS) entry which is preliminary data.</text>
</comment>
<sequence>MTLPLNHFKRALKEGRQQIGLWNTIAGPVVAEALAGTGFDWLLIDTEHSLTDVPDVLGMLQAVSAYPISPVVRPAANDPVLFKRLLDFGAQTLLVPYVQTAKEAQAAVAAMRYPPRGIRGAGGTIRANRFGTVDDYMNRAEQELCLLVQVETAATLDQIEAIAAVDGVDGLFIGPNDLAATMGYTGNPGHPVVKTAILDAIGRIAATGKAAGILTLDRDFAQECMEKGSTFTAVGVDLVTLLGGVRALARDFGRG</sequence>
<dbReference type="FunFam" id="3.20.20.60:FF:000004">
    <property type="entry name" value="5-keto-4-deoxy-D-glucarate aldolase"/>
    <property type="match status" value="1"/>
</dbReference>
<name>A0A918WI04_9RHOB</name>
<dbReference type="InterPro" id="IPR040442">
    <property type="entry name" value="Pyrv_kinase-like_dom_sf"/>
</dbReference>
<comment type="cofactor">
    <cofactor evidence="1">
        <name>a divalent metal cation</name>
        <dbReference type="ChEBI" id="CHEBI:60240"/>
    </cofactor>
</comment>
<evidence type="ECO:0000256" key="1">
    <source>
        <dbReference type="ARBA" id="ARBA00001968"/>
    </source>
</evidence>
<dbReference type="Proteomes" id="UP000638981">
    <property type="component" value="Unassembled WGS sequence"/>
</dbReference>
<evidence type="ECO:0000256" key="2">
    <source>
        <dbReference type="ARBA" id="ARBA00005568"/>
    </source>
</evidence>
<dbReference type="GO" id="GO:0005737">
    <property type="term" value="C:cytoplasm"/>
    <property type="evidence" value="ECO:0007669"/>
    <property type="project" value="UniProtKB-ARBA"/>
</dbReference>
<dbReference type="AlphaFoldDB" id="A0A918WI04"/>
<dbReference type="EMBL" id="BMYJ01000002">
    <property type="protein sequence ID" value="GHC49411.1"/>
    <property type="molecule type" value="Genomic_DNA"/>
</dbReference>
<reference evidence="9" key="1">
    <citation type="journal article" date="2014" name="Int. J. Syst. Evol. Microbiol.">
        <title>Complete genome sequence of Corynebacterium casei LMG S-19264T (=DSM 44701T), isolated from a smear-ripened cheese.</title>
        <authorList>
            <consortium name="US DOE Joint Genome Institute (JGI-PGF)"/>
            <person name="Walter F."/>
            <person name="Albersmeier A."/>
            <person name="Kalinowski J."/>
            <person name="Ruckert C."/>
        </authorList>
    </citation>
    <scope>NUCLEOTIDE SEQUENCE</scope>
    <source>
        <strain evidence="9">KCTC 23310</strain>
    </source>
</reference>
<dbReference type="InterPro" id="IPR050251">
    <property type="entry name" value="HpcH-HpaI_aldolase"/>
</dbReference>
<evidence type="ECO:0000256" key="3">
    <source>
        <dbReference type="ARBA" id="ARBA00022723"/>
    </source>
</evidence>
<dbReference type="PANTHER" id="PTHR30502">
    <property type="entry name" value="2-KETO-3-DEOXY-L-RHAMNONATE ALDOLASE"/>
    <property type="match status" value="1"/>
</dbReference>
<dbReference type="Pfam" id="PF03328">
    <property type="entry name" value="HpcH_HpaI"/>
    <property type="match status" value="1"/>
</dbReference>
<proteinExistence type="inferred from homology"/>
<evidence type="ECO:0000259" key="8">
    <source>
        <dbReference type="Pfam" id="PF03328"/>
    </source>
</evidence>
<organism evidence="9 10">
    <name type="scientific">Neogemmobacter tilapiae</name>
    <dbReference type="NCBI Taxonomy" id="875041"/>
    <lineage>
        <taxon>Bacteria</taxon>
        <taxon>Pseudomonadati</taxon>
        <taxon>Pseudomonadota</taxon>
        <taxon>Alphaproteobacteria</taxon>
        <taxon>Rhodobacterales</taxon>
        <taxon>Paracoccaceae</taxon>
        <taxon>Neogemmobacter</taxon>
    </lineage>
</organism>